<gene>
    <name evidence="1" type="ORF">CFP56_041712</name>
</gene>
<keyword evidence="2" id="KW-1185">Reference proteome</keyword>
<comment type="caution">
    <text evidence="1">The sequence shown here is derived from an EMBL/GenBank/DDBJ whole genome shotgun (WGS) entry which is preliminary data.</text>
</comment>
<accession>A0AAW0LKY2</accession>
<dbReference type="AlphaFoldDB" id="A0AAW0LKY2"/>
<evidence type="ECO:0000313" key="2">
    <source>
        <dbReference type="Proteomes" id="UP000237347"/>
    </source>
</evidence>
<dbReference type="Proteomes" id="UP000237347">
    <property type="component" value="Unassembled WGS sequence"/>
</dbReference>
<reference evidence="1 2" key="1">
    <citation type="journal article" date="2018" name="Sci. Data">
        <title>The draft genome sequence of cork oak.</title>
        <authorList>
            <person name="Ramos A.M."/>
            <person name="Usie A."/>
            <person name="Barbosa P."/>
            <person name="Barros P.M."/>
            <person name="Capote T."/>
            <person name="Chaves I."/>
            <person name="Simoes F."/>
            <person name="Abreu I."/>
            <person name="Carrasquinho I."/>
            <person name="Faro C."/>
            <person name="Guimaraes J.B."/>
            <person name="Mendonca D."/>
            <person name="Nobrega F."/>
            <person name="Rodrigues L."/>
            <person name="Saibo N.J.M."/>
            <person name="Varela M.C."/>
            <person name="Egas C."/>
            <person name="Matos J."/>
            <person name="Miguel C.M."/>
            <person name="Oliveira M.M."/>
            <person name="Ricardo C.P."/>
            <person name="Goncalves S."/>
        </authorList>
    </citation>
    <scope>NUCLEOTIDE SEQUENCE [LARGE SCALE GENOMIC DNA]</scope>
    <source>
        <strain evidence="2">cv. HL8</strain>
    </source>
</reference>
<protein>
    <submittedName>
        <fullName evidence="1">Uncharacterized protein</fullName>
    </submittedName>
</protein>
<evidence type="ECO:0000313" key="1">
    <source>
        <dbReference type="EMBL" id="KAK7851562.1"/>
    </source>
</evidence>
<name>A0AAW0LKY2_QUESU</name>
<dbReference type="EMBL" id="PKMF04000086">
    <property type="protein sequence ID" value="KAK7851562.1"/>
    <property type="molecule type" value="Genomic_DNA"/>
</dbReference>
<organism evidence="1 2">
    <name type="scientific">Quercus suber</name>
    <name type="common">Cork oak</name>
    <dbReference type="NCBI Taxonomy" id="58331"/>
    <lineage>
        <taxon>Eukaryota</taxon>
        <taxon>Viridiplantae</taxon>
        <taxon>Streptophyta</taxon>
        <taxon>Embryophyta</taxon>
        <taxon>Tracheophyta</taxon>
        <taxon>Spermatophyta</taxon>
        <taxon>Magnoliopsida</taxon>
        <taxon>eudicotyledons</taxon>
        <taxon>Gunneridae</taxon>
        <taxon>Pentapetalae</taxon>
        <taxon>rosids</taxon>
        <taxon>fabids</taxon>
        <taxon>Fagales</taxon>
        <taxon>Fagaceae</taxon>
        <taxon>Quercus</taxon>
    </lineage>
</organism>
<proteinExistence type="predicted"/>
<sequence length="19" mass="2064">MPKDIHSLGGSKARGLKIR</sequence>